<evidence type="ECO:0000313" key="5">
    <source>
        <dbReference type="Proteomes" id="UP000197138"/>
    </source>
</evidence>
<proteinExistence type="predicted"/>
<organism evidence="3 5">
    <name type="scientific">Punica granatum</name>
    <name type="common">Pomegranate</name>
    <dbReference type="NCBI Taxonomy" id="22663"/>
    <lineage>
        <taxon>Eukaryota</taxon>
        <taxon>Viridiplantae</taxon>
        <taxon>Streptophyta</taxon>
        <taxon>Embryophyta</taxon>
        <taxon>Tracheophyta</taxon>
        <taxon>Spermatophyta</taxon>
        <taxon>Magnoliopsida</taxon>
        <taxon>eudicotyledons</taxon>
        <taxon>Gunneridae</taxon>
        <taxon>Pentapetalae</taxon>
        <taxon>rosids</taxon>
        <taxon>malvids</taxon>
        <taxon>Myrtales</taxon>
        <taxon>Lythraceae</taxon>
        <taxon>Punica</taxon>
    </lineage>
</organism>
<feature type="transmembrane region" description="Helical" evidence="1">
    <location>
        <begin position="58"/>
        <end position="83"/>
    </location>
</feature>
<dbReference type="InterPro" id="IPR025315">
    <property type="entry name" value="DUF4220"/>
</dbReference>
<comment type="caution">
    <text evidence="3">The sequence shown here is derived from an EMBL/GenBank/DDBJ whole genome shotgun (WGS) entry which is preliminary data.</text>
</comment>
<dbReference type="Pfam" id="PF13968">
    <property type="entry name" value="DUF4220"/>
    <property type="match status" value="1"/>
</dbReference>
<gene>
    <name evidence="3" type="ORF">CDL15_Pgr015280</name>
    <name evidence="4" type="ORF">CRG98_027310</name>
</gene>
<feature type="transmembrane region" description="Helical" evidence="1">
    <location>
        <begin position="155"/>
        <end position="173"/>
    </location>
</feature>
<evidence type="ECO:0000256" key="1">
    <source>
        <dbReference type="SAM" id="Phobius"/>
    </source>
</evidence>
<reference evidence="5" key="1">
    <citation type="journal article" date="2017" name="Plant J.">
        <title>The pomegranate (Punica granatum L.) genome and the genomics of punicalagin biosynthesis.</title>
        <authorList>
            <person name="Qin G."/>
            <person name="Xu C."/>
            <person name="Ming R."/>
            <person name="Tang H."/>
            <person name="Guyot R."/>
            <person name="Kramer E.M."/>
            <person name="Hu Y."/>
            <person name="Yi X."/>
            <person name="Qi Y."/>
            <person name="Xu X."/>
            <person name="Gao Z."/>
            <person name="Pan H."/>
            <person name="Jian J."/>
            <person name="Tian Y."/>
            <person name="Yue Z."/>
            <person name="Xu Y."/>
        </authorList>
    </citation>
    <scope>NUCLEOTIDE SEQUENCE [LARGE SCALE GENOMIC DNA]</scope>
    <source>
        <strain evidence="5">cv. Dabenzi</strain>
    </source>
</reference>
<name>A0A218VZD4_PUNGR</name>
<dbReference type="EMBL" id="MTKT01005556">
    <property type="protein sequence ID" value="OWM65855.1"/>
    <property type="molecule type" value="Genomic_DNA"/>
</dbReference>
<dbReference type="Pfam" id="PF04578">
    <property type="entry name" value="DUF594"/>
    <property type="match status" value="1"/>
</dbReference>
<keyword evidence="6" id="KW-1185">Reference proteome</keyword>
<dbReference type="Proteomes" id="UP000197138">
    <property type="component" value="Unassembled WGS sequence"/>
</dbReference>
<dbReference type="GeneID" id="116198953"/>
<evidence type="ECO:0000313" key="4">
    <source>
        <dbReference type="EMBL" id="PKI52384.1"/>
    </source>
</evidence>
<dbReference type="Proteomes" id="UP000233551">
    <property type="component" value="Unassembled WGS sequence"/>
</dbReference>
<dbReference type="STRING" id="22663.A0A218VZD4"/>
<reference evidence="3" key="2">
    <citation type="submission" date="2017-06" db="EMBL/GenBank/DDBJ databases">
        <title>The pomegranate genome and the genomics of punicalagin biosynthesis.</title>
        <authorList>
            <person name="Xu C."/>
        </authorList>
    </citation>
    <scope>NUCLEOTIDE SEQUENCE [LARGE SCALE GENOMIC DNA]</scope>
    <source>
        <tissue evidence="3">Fresh leaf</tissue>
    </source>
</reference>
<protein>
    <recommendedName>
        <fullName evidence="2">DUF4220 domain-containing protein</fullName>
    </recommendedName>
</protein>
<evidence type="ECO:0000313" key="3">
    <source>
        <dbReference type="EMBL" id="OWM65855.1"/>
    </source>
</evidence>
<dbReference type="EMBL" id="PGOL01001939">
    <property type="protein sequence ID" value="PKI52384.1"/>
    <property type="molecule type" value="Genomic_DNA"/>
</dbReference>
<feature type="domain" description="DUF4220" evidence="2">
    <location>
        <begin position="61"/>
        <end position="389"/>
    </location>
</feature>
<feature type="transmembrane region" description="Helical" evidence="1">
    <location>
        <begin position="25"/>
        <end position="46"/>
    </location>
</feature>
<feature type="transmembrane region" description="Helical" evidence="1">
    <location>
        <begin position="321"/>
        <end position="343"/>
    </location>
</feature>
<dbReference type="AlphaFoldDB" id="A0A218VZD4"/>
<evidence type="ECO:0000313" key="6">
    <source>
        <dbReference type="Proteomes" id="UP000233551"/>
    </source>
</evidence>
<dbReference type="InterPro" id="IPR007658">
    <property type="entry name" value="DUF594"/>
</dbReference>
<keyword evidence="1" id="KW-1133">Transmembrane helix</keyword>
<feature type="transmembrane region" description="Helical" evidence="1">
    <location>
        <begin position="293"/>
        <end position="315"/>
    </location>
</feature>
<evidence type="ECO:0000259" key="2">
    <source>
        <dbReference type="Pfam" id="PF13968"/>
    </source>
</evidence>
<dbReference type="OrthoDB" id="1689146at2759"/>
<reference evidence="4 6" key="3">
    <citation type="submission" date="2017-11" db="EMBL/GenBank/DDBJ databases">
        <title>De-novo sequencing of pomegranate (Punica granatum L.) genome.</title>
        <authorList>
            <person name="Akparov Z."/>
            <person name="Amiraslanov A."/>
            <person name="Hajiyeva S."/>
            <person name="Abbasov M."/>
            <person name="Kaur K."/>
            <person name="Hamwieh A."/>
            <person name="Solovyev V."/>
            <person name="Salamov A."/>
            <person name="Braich B."/>
            <person name="Kosarev P."/>
            <person name="Mahmoud A."/>
            <person name="Hajiyev E."/>
            <person name="Babayeva S."/>
            <person name="Izzatullayeva V."/>
            <person name="Mammadov A."/>
            <person name="Mammadov A."/>
            <person name="Sharifova S."/>
            <person name="Ojaghi J."/>
            <person name="Eynullazada K."/>
            <person name="Bayramov B."/>
            <person name="Abdulazimova A."/>
            <person name="Shahmuradov I."/>
        </authorList>
    </citation>
    <scope>NUCLEOTIDE SEQUENCE [LARGE SCALE GENOMIC DNA]</scope>
    <source>
        <strain evidence="4">AG2017</strain>
        <strain evidence="6">cv. AG2017</strain>
        <tissue evidence="4">Leaf</tissue>
    </source>
</reference>
<accession>A0A218VZD4</accession>
<keyword evidence="1" id="KW-0472">Membrane</keyword>
<feature type="transmembrane region" description="Helical" evidence="1">
    <location>
        <begin position="123"/>
        <end position="143"/>
    </location>
</feature>
<keyword evidence="1" id="KW-0812">Transmembrane</keyword>
<sequence>MDIFSWVPALLEKLWPWLMDLWEAWSIQLLVLAGLIFQAALTIFGSRRRLMTGYKIRFIVWASYLLSSYVATLALGKLIVIRINDPKKPDYDTELKALLAPLVLILLGNPDTITAYSVEDNRLGLRQVLNLILTVGFVLWILIRCRDTSKAAVLYFPMFVAGIIKYGETVWALKSVYDENMSITQEEIEEEQEIPKWFVGLPDITCRLEDLPKDIDILWPVIFLKAYYRFDCLKPHLVSWLYHPLFARQVWMSLHKHPRIAFLTTDIELGFMYDVLYTKAPVLYTKFGIALRLISYFSLLMTLSGFSVIFGNSFLLDLYVAYTYALFIGVGIMETYQILRLPFSDWAIIKMIKHHKWPIVSSVLPFILNRSVRKKRWSDRMGQLNLLDYCLRDKWPKAIIKIPEVFGKEEEFKIYWESKSRRIPWYLKEVLLRDMKRLDEKRKFSPFNKRGEWTIALEGLERLHQVVQSVKIMSFDKSIIIWHIATDICYNTHHEDENEDCWASKLFSDYMMFLLARCPYILSLTTTNITFQYACSELEANLKGDGFPKRERALEVLMKPSDRIQRENSTEKKKSSKKNFITKDWDVLGEAKKLAEELGGLHNNKWRVISCVWVEMICYAAYNCQVYQHAKLLRRGGDIITHVWLMIAHKTDKFNTSIPKGTNQHGEENTT</sequence>
<dbReference type="PANTHER" id="PTHR31325">
    <property type="entry name" value="OS01G0798800 PROTEIN-RELATED"/>
    <property type="match status" value="1"/>
</dbReference>